<dbReference type="Gene3D" id="3.30.360.10">
    <property type="entry name" value="Dihydrodipicolinate Reductase, domain 2"/>
    <property type="match status" value="1"/>
</dbReference>
<dbReference type="PANTHER" id="PTHR43708:SF8">
    <property type="entry name" value="OXIDOREDUCTASE"/>
    <property type="match status" value="1"/>
</dbReference>
<feature type="domain" description="GFO/IDH/MocA-like oxidoreductase" evidence="2">
    <location>
        <begin position="128"/>
        <end position="263"/>
    </location>
</feature>
<gene>
    <name evidence="3" type="ORF">TsocGM_04845</name>
</gene>
<dbReference type="Proteomes" id="UP000280296">
    <property type="component" value="Unassembled WGS sequence"/>
</dbReference>
<dbReference type="RefSeq" id="WP_126724178.1">
    <property type="nucleotide sequence ID" value="NZ_RYZH01000006.1"/>
</dbReference>
<organism evidence="3 4">
    <name type="scientific">Tautonia sociabilis</name>
    <dbReference type="NCBI Taxonomy" id="2080755"/>
    <lineage>
        <taxon>Bacteria</taxon>
        <taxon>Pseudomonadati</taxon>
        <taxon>Planctomycetota</taxon>
        <taxon>Planctomycetia</taxon>
        <taxon>Isosphaerales</taxon>
        <taxon>Isosphaeraceae</taxon>
        <taxon>Tautonia</taxon>
    </lineage>
</organism>
<dbReference type="GO" id="GO:0000166">
    <property type="term" value="F:nucleotide binding"/>
    <property type="evidence" value="ECO:0007669"/>
    <property type="project" value="InterPro"/>
</dbReference>
<dbReference type="SUPFAM" id="SSF51735">
    <property type="entry name" value="NAD(P)-binding Rossmann-fold domains"/>
    <property type="match status" value="1"/>
</dbReference>
<dbReference type="AlphaFoldDB" id="A0A432MP27"/>
<accession>A0A432MP27</accession>
<reference evidence="3 4" key="2">
    <citation type="submission" date="2019-01" db="EMBL/GenBank/DDBJ databases">
        <title>Tautonia sociabilis, a novel thermotolerant planctomycete of Isosphaeraceae family, isolated from a 4000 m deep subterranean habitat.</title>
        <authorList>
            <person name="Kovaleva O.L."/>
            <person name="Elcheninov A.G."/>
            <person name="Van Heerden E."/>
            <person name="Toshchakov S.V."/>
            <person name="Novikov A."/>
            <person name="Bonch-Osmolovskaya E.A."/>
            <person name="Kublanov I.V."/>
        </authorList>
    </citation>
    <scope>NUCLEOTIDE SEQUENCE [LARGE SCALE GENOMIC DNA]</scope>
    <source>
        <strain evidence="3 4">GM2012</strain>
    </source>
</reference>
<dbReference type="Pfam" id="PF01408">
    <property type="entry name" value="GFO_IDH_MocA"/>
    <property type="match status" value="1"/>
</dbReference>
<name>A0A432MP27_9BACT</name>
<dbReference type="OrthoDB" id="9815825at2"/>
<feature type="domain" description="Gfo/Idh/MocA-like oxidoreductase N-terminal" evidence="1">
    <location>
        <begin position="1"/>
        <end position="115"/>
    </location>
</feature>
<sequence>MRIAIVGCGYVADYYVTTLANHPELELVGVSDRDPERAERFARHHGLHRYRDSPELLADDRVQLVLNLTNPRAHFDVSAAALAAGKHVYSEKPLATEWPRAVELVERAEAAGLRIASAPSTVLGEAAQTLWKLVREGAVGPVRLVYSELDEGLIHRENYRSWLSASGIPWPAKDEFEVGCTLEHAGYSVSWLAAMFGPAESVTSFASCQLPDKYPDGPLDPPDTPDFTVGCIRFASGVVARVTNSIIAEHDHALRVIGDDGELRLVECWDFASPIYLSRWSKWSHRARRYPTIARLAGLGPRRQRLVRTPKFQYKTAGASRCDFARGVAELAASIREGRPCRLSAQFSLHVNEIVLTLQEPGTMGCPRRLTTTFDPVEPMPWALGG</sequence>
<keyword evidence="4" id="KW-1185">Reference proteome</keyword>
<dbReference type="InterPro" id="IPR051317">
    <property type="entry name" value="Gfo/Idh/MocA_oxidoreduct"/>
</dbReference>
<dbReference type="InterPro" id="IPR055170">
    <property type="entry name" value="GFO_IDH_MocA-like_dom"/>
</dbReference>
<reference evidence="3 4" key="1">
    <citation type="submission" date="2018-12" db="EMBL/GenBank/DDBJ databases">
        <authorList>
            <person name="Toschakov S.V."/>
        </authorList>
    </citation>
    <scope>NUCLEOTIDE SEQUENCE [LARGE SCALE GENOMIC DNA]</scope>
    <source>
        <strain evidence="3 4">GM2012</strain>
    </source>
</reference>
<dbReference type="Gene3D" id="3.40.50.720">
    <property type="entry name" value="NAD(P)-binding Rossmann-like Domain"/>
    <property type="match status" value="1"/>
</dbReference>
<evidence type="ECO:0000259" key="1">
    <source>
        <dbReference type="Pfam" id="PF01408"/>
    </source>
</evidence>
<evidence type="ECO:0000313" key="3">
    <source>
        <dbReference type="EMBL" id="RUL88927.1"/>
    </source>
</evidence>
<evidence type="ECO:0000259" key="2">
    <source>
        <dbReference type="Pfam" id="PF22725"/>
    </source>
</evidence>
<dbReference type="PANTHER" id="PTHR43708">
    <property type="entry name" value="CONSERVED EXPRESSED OXIDOREDUCTASE (EUROFUNG)"/>
    <property type="match status" value="1"/>
</dbReference>
<dbReference type="InterPro" id="IPR000683">
    <property type="entry name" value="Gfo/Idh/MocA-like_OxRdtase_N"/>
</dbReference>
<comment type="caution">
    <text evidence="3">The sequence shown here is derived from an EMBL/GenBank/DDBJ whole genome shotgun (WGS) entry which is preliminary data.</text>
</comment>
<dbReference type="SUPFAM" id="SSF55347">
    <property type="entry name" value="Glyceraldehyde-3-phosphate dehydrogenase-like, C-terminal domain"/>
    <property type="match status" value="1"/>
</dbReference>
<dbReference type="EMBL" id="RYZH01000006">
    <property type="protein sequence ID" value="RUL88927.1"/>
    <property type="molecule type" value="Genomic_DNA"/>
</dbReference>
<protein>
    <submittedName>
        <fullName evidence="3">Gfo/Idh/MocA family oxidoreductase</fullName>
    </submittedName>
</protein>
<dbReference type="InterPro" id="IPR036291">
    <property type="entry name" value="NAD(P)-bd_dom_sf"/>
</dbReference>
<dbReference type="Pfam" id="PF22725">
    <property type="entry name" value="GFO_IDH_MocA_C3"/>
    <property type="match status" value="1"/>
</dbReference>
<proteinExistence type="predicted"/>
<evidence type="ECO:0000313" key="4">
    <source>
        <dbReference type="Proteomes" id="UP000280296"/>
    </source>
</evidence>